<dbReference type="SUPFAM" id="SSF81321">
    <property type="entry name" value="Family A G protein-coupled receptor-like"/>
    <property type="match status" value="1"/>
</dbReference>
<feature type="domain" description="G-protein coupled receptors family 1 profile" evidence="12">
    <location>
        <begin position="74"/>
        <end position="194"/>
    </location>
</feature>
<evidence type="ECO:0000259" key="12">
    <source>
        <dbReference type="PROSITE" id="PS50262"/>
    </source>
</evidence>
<evidence type="ECO:0000256" key="7">
    <source>
        <dbReference type="ARBA" id="ARBA00023136"/>
    </source>
</evidence>
<dbReference type="Gene3D" id="1.20.1070.10">
    <property type="entry name" value="Rhodopsin 7-helix transmembrane proteins"/>
    <property type="match status" value="1"/>
</dbReference>
<evidence type="ECO:0000256" key="10">
    <source>
        <dbReference type="RuleBase" id="RU000688"/>
    </source>
</evidence>
<dbReference type="GO" id="GO:0071880">
    <property type="term" value="P:adenylate cyclase-activating adrenergic receptor signaling pathway"/>
    <property type="evidence" value="ECO:0007669"/>
    <property type="project" value="TreeGrafter"/>
</dbReference>
<accession>A0AAV4TYA0</accession>
<dbReference type="EMBL" id="BPLR01011953">
    <property type="protein sequence ID" value="GIY50214.1"/>
    <property type="molecule type" value="Genomic_DNA"/>
</dbReference>
<name>A0AAV4TYA0_CAEEX</name>
<feature type="transmembrane region" description="Helical" evidence="11">
    <location>
        <begin position="174"/>
        <end position="196"/>
    </location>
</feature>
<dbReference type="PANTHER" id="PTHR24248:SF200">
    <property type="entry name" value="5-HYDROXYTRYPTAMINE RECEPTOR 1B-LIKE ISOFORM X1"/>
    <property type="match status" value="1"/>
</dbReference>
<dbReference type="GO" id="GO:0043410">
    <property type="term" value="P:positive regulation of MAPK cascade"/>
    <property type="evidence" value="ECO:0007669"/>
    <property type="project" value="TreeGrafter"/>
</dbReference>
<keyword evidence="6 10" id="KW-0297">G-protein coupled receptor</keyword>
<comment type="similarity">
    <text evidence="2 10">Belongs to the G-protein coupled receptor 1 family.</text>
</comment>
<evidence type="ECO:0000256" key="8">
    <source>
        <dbReference type="ARBA" id="ARBA00023170"/>
    </source>
</evidence>
<feature type="transmembrane region" description="Helical" evidence="11">
    <location>
        <begin position="94"/>
        <end position="113"/>
    </location>
</feature>
<evidence type="ECO:0000256" key="5">
    <source>
        <dbReference type="ARBA" id="ARBA00022989"/>
    </source>
</evidence>
<organism evidence="13 14">
    <name type="scientific">Caerostris extrusa</name>
    <name type="common">Bark spider</name>
    <name type="synonym">Caerostris bankana</name>
    <dbReference type="NCBI Taxonomy" id="172846"/>
    <lineage>
        <taxon>Eukaryota</taxon>
        <taxon>Metazoa</taxon>
        <taxon>Ecdysozoa</taxon>
        <taxon>Arthropoda</taxon>
        <taxon>Chelicerata</taxon>
        <taxon>Arachnida</taxon>
        <taxon>Araneae</taxon>
        <taxon>Araneomorphae</taxon>
        <taxon>Entelegynae</taxon>
        <taxon>Araneoidea</taxon>
        <taxon>Araneidae</taxon>
        <taxon>Caerostris</taxon>
    </lineage>
</organism>
<evidence type="ECO:0000313" key="14">
    <source>
        <dbReference type="Proteomes" id="UP001054945"/>
    </source>
</evidence>
<dbReference type="InterPro" id="IPR017452">
    <property type="entry name" value="GPCR_Rhodpsn_7TM"/>
</dbReference>
<feature type="transmembrane region" description="Helical" evidence="11">
    <location>
        <begin position="133"/>
        <end position="154"/>
    </location>
</feature>
<sequence length="385" mass="43033">MEIFPNETYDDFSNFTNTSMPLDNYDNRSIYLSDSQVNDNLLESPPLLLQPVSVATAVCLAILLGIVILTTVVGNLFVLAAIIKERNLQTVSNYLVFSLAIADLMVACLVMPMGAQYEVMNQQWVLGATLCELWTSADVLCCTASILHLVAIAVDRFRAVTSIDYVQHRSERKVGFMIALVWGVAFLVSFAPILGWKDDKFLFRIQEEKSYKISLFEPPLVELNPSQECAEPRKINPFPSGTKPHPSVVNPPFVNYSGNSVVKPREEDANHIETHDSNTACDVSQFEVYGVPWPPKLLAESKSHGDIKNINKADRTQIWILSRKRSTSRMQIPRTVFFSKNDESDAPFQVDLGHTCSEPPGSNAPEASIIHEYALSLSWGHPERK</sequence>
<keyword evidence="8 10" id="KW-0675">Receptor</keyword>
<evidence type="ECO:0000313" key="13">
    <source>
        <dbReference type="EMBL" id="GIY50214.1"/>
    </source>
</evidence>
<gene>
    <name evidence="13" type="primary">5-HT1A</name>
    <name evidence="13" type="ORF">CEXT_360921</name>
</gene>
<dbReference type="GO" id="GO:0004930">
    <property type="term" value="F:G protein-coupled receptor activity"/>
    <property type="evidence" value="ECO:0007669"/>
    <property type="project" value="UniProtKB-KW"/>
</dbReference>
<dbReference type="Proteomes" id="UP001054945">
    <property type="component" value="Unassembled WGS sequence"/>
</dbReference>
<evidence type="ECO:0000256" key="4">
    <source>
        <dbReference type="ARBA" id="ARBA00022692"/>
    </source>
</evidence>
<comment type="caution">
    <text evidence="13">The sequence shown here is derived from an EMBL/GenBank/DDBJ whole genome shotgun (WGS) entry which is preliminary data.</text>
</comment>
<dbReference type="Pfam" id="PF00001">
    <property type="entry name" value="7tm_1"/>
    <property type="match status" value="1"/>
</dbReference>
<dbReference type="PANTHER" id="PTHR24248">
    <property type="entry name" value="ADRENERGIC RECEPTOR-RELATED G-PROTEIN COUPLED RECEPTOR"/>
    <property type="match status" value="1"/>
</dbReference>
<dbReference type="InterPro" id="IPR000276">
    <property type="entry name" value="GPCR_Rhodpsn"/>
</dbReference>
<keyword evidence="14" id="KW-1185">Reference proteome</keyword>
<keyword evidence="9 10" id="KW-0807">Transducer</keyword>
<dbReference type="PROSITE" id="PS00237">
    <property type="entry name" value="G_PROTEIN_RECEP_F1_1"/>
    <property type="match status" value="1"/>
</dbReference>
<evidence type="ECO:0000256" key="9">
    <source>
        <dbReference type="ARBA" id="ARBA00023224"/>
    </source>
</evidence>
<dbReference type="PRINTS" id="PR00237">
    <property type="entry name" value="GPCRRHODOPSN"/>
</dbReference>
<keyword evidence="7 11" id="KW-0472">Membrane</keyword>
<evidence type="ECO:0000256" key="11">
    <source>
        <dbReference type="SAM" id="Phobius"/>
    </source>
</evidence>
<reference evidence="13 14" key="1">
    <citation type="submission" date="2021-06" db="EMBL/GenBank/DDBJ databases">
        <title>Caerostris extrusa draft genome.</title>
        <authorList>
            <person name="Kono N."/>
            <person name="Arakawa K."/>
        </authorList>
    </citation>
    <scope>NUCLEOTIDE SEQUENCE [LARGE SCALE GENOMIC DNA]</scope>
</reference>
<proteinExistence type="inferred from homology"/>
<dbReference type="PROSITE" id="PS50262">
    <property type="entry name" value="G_PROTEIN_RECEP_F1_2"/>
    <property type="match status" value="1"/>
</dbReference>
<comment type="subcellular location">
    <subcellularLocation>
        <location evidence="1">Cell membrane</location>
        <topology evidence="1">Multi-pass membrane protein</topology>
    </subcellularLocation>
</comment>
<dbReference type="AlphaFoldDB" id="A0AAV4TYA0"/>
<keyword evidence="5 11" id="KW-1133">Transmembrane helix</keyword>
<evidence type="ECO:0000256" key="6">
    <source>
        <dbReference type="ARBA" id="ARBA00023040"/>
    </source>
</evidence>
<feature type="transmembrane region" description="Helical" evidence="11">
    <location>
        <begin position="54"/>
        <end position="82"/>
    </location>
</feature>
<keyword evidence="4 10" id="KW-0812">Transmembrane</keyword>
<evidence type="ECO:0000256" key="1">
    <source>
        <dbReference type="ARBA" id="ARBA00004651"/>
    </source>
</evidence>
<dbReference type="GO" id="GO:0005886">
    <property type="term" value="C:plasma membrane"/>
    <property type="evidence" value="ECO:0007669"/>
    <property type="project" value="UniProtKB-SubCell"/>
</dbReference>
<keyword evidence="3" id="KW-1003">Cell membrane</keyword>
<evidence type="ECO:0000256" key="3">
    <source>
        <dbReference type="ARBA" id="ARBA00022475"/>
    </source>
</evidence>
<evidence type="ECO:0000256" key="2">
    <source>
        <dbReference type="ARBA" id="ARBA00010663"/>
    </source>
</evidence>
<protein>
    <submittedName>
        <fullName evidence="13">5-hydroxytryptamine receptor 2A</fullName>
    </submittedName>
</protein>